<dbReference type="GO" id="GO:1990738">
    <property type="term" value="F:pseudouridine 5'-phosphatase activity"/>
    <property type="evidence" value="ECO:0007669"/>
    <property type="project" value="UniProtKB-EC"/>
</dbReference>
<evidence type="ECO:0000313" key="9">
    <source>
        <dbReference type="EMBL" id="AEO32280.1"/>
    </source>
</evidence>
<dbReference type="PANTHER" id="PTHR18901:SF38">
    <property type="entry name" value="PSEUDOURIDINE-5'-PHOSPHATASE"/>
    <property type="match status" value="1"/>
</dbReference>
<dbReference type="InterPro" id="IPR023198">
    <property type="entry name" value="PGP-like_dom2"/>
</dbReference>
<evidence type="ECO:0000256" key="1">
    <source>
        <dbReference type="ARBA" id="ARBA00001946"/>
    </source>
</evidence>
<dbReference type="Gene3D" id="3.40.50.1000">
    <property type="entry name" value="HAD superfamily/HAD-like"/>
    <property type="match status" value="1"/>
</dbReference>
<keyword evidence="5" id="KW-0460">Magnesium</keyword>
<sequence length="374" mass="41345">MKTMNGAMAAATFKPVTHVIFDLDGVILDTEKLYTAAAEQVTARYGHKFTWELKQRMMGTPDAVAARTLIDALGLPITPEEYMAAVDKIYEEIFPKAELMPGAEQLVRHFHAHGIPMAIATSSKPASFGLKMSQYRNLLALFHHVVCSGGDPEVKRGKPHPDIFLIAASRFEQKPPSEKVLVFEDSPAGVMAALAADMQVVMTPEPRVEEKDRQKATLCLGSLLEFKPEVFGLPPFNDSQNKCASQLGKTEETNCLNANEKQRISAMSVFKPVSHIIFDLDGVILDTEKLYTAAAEQVTARYGHKFTWELKQRMMGTPDAVAARTLIDALGLPITPEEYMAAVDKIYEEIFPKAELMPGAERLVDAIFMRMASP</sequence>
<name>G3MFL2_AMBMU</name>
<dbReference type="InterPro" id="IPR036412">
    <property type="entry name" value="HAD-like_sf"/>
</dbReference>
<dbReference type="NCBIfam" id="TIGR01509">
    <property type="entry name" value="HAD-SF-IA-v3"/>
    <property type="match status" value="1"/>
</dbReference>
<evidence type="ECO:0000256" key="7">
    <source>
        <dbReference type="ARBA" id="ARBA00066578"/>
    </source>
</evidence>
<dbReference type="PANTHER" id="PTHR18901">
    <property type="entry name" value="2-DEOXYGLUCOSE-6-PHOSPHATE PHOSPHATASE 2"/>
    <property type="match status" value="1"/>
</dbReference>
<dbReference type="SFLD" id="SFLDG01135">
    <property type="entry name" value="C1.5.6:_HAD__Beta-PGM__Phospha"/>
    <property type="match status" value="1"/>
</dbReference>
<dbReference type="Gene3D" id="1.10.150.240">
    <property type="entry name" value="Putative phosphatase, domain 2"/>
    <property type="match status" value="2"/>
</dbReference>
<evidence type="ECO:0000256" key="5">
    <source>
        <dbReference type="ARBA" id="ARBA00022842"/>
    </source>
</evidence>
<keyword evidence="4" id="KW-0378">Hydrolase</keyword>
<comment type="similarity">
    <text evidence="2">Belongs to the HAD-like hydrolase superfamily. CbbY/CbbZ/Gph/YieH family.</text>
</comment>
<dbReference type="Pfam" id="PF13419">
    <property type="entry name" value="HAD_2"/>
    <property type="match status" value="2"/>
</dbReference>
<proteinExistence type="evidence at transcript level"/>
<evidence type="ECO:0000256" key="6">
    <source>
        <dbReference type="ARBA" id="ARBA00052504"/>
    </source>
</evidence>
<comment type="catalytic activity">
    <reaction evidence="6">
        <text>psi-UMP + H2O = pseudouridine + phosphate</text>
        <dbReference type="Rhea" id="RHEA:10944"/>
        <dbReference type="ChEBI" id="CHEBI:15377"/>
        <dbReference type="ChEBI" id="CHEBI:17802"/>
        <dbReference type="ChEBI" id="CHEBI:43474"/>
        <dbReference type="ChEBI" id="CHEBI:58380"/>
        <dbReference type="EC" id="3.1.3.96"/>
    </reaction>
</comment>
<keyword evidence="3" id="KW-0479">Metal-binding</keyword>
<comment type="cofactor">
    <cofactor evidence="1">
        <name>Mg(2+)</name>
        <dbReference type="ChEBI" id="CHEBI:18420"/>
    </cofactor>
</comment>
<dbReference type="InterPro" id="IPR041492">
    <property type="entry name" value="HAD_2"/>
</dbReference>
<dbReference type="InterPro" id="IPR006439">
    <property type="entry name" value="HAD-SF_hydro_IA"/>
</dbReference>
<evidence type="ECO:0000256" key="4">
    <source>
        <dbReference type="ARBA" id="ARBA00022801"/>
    </source>
</evidence>
<dbReference type="EC" id="3.1.3.96" evidence="7"/>
<dbReference type="FunFam" id="3.40.50.1000:FF:000055">
    <property type="entry name" value="Haloacid dehalogenase-like hydrolase family protein"/>
    <property type="match status" value="1"/>
</dbReference>
<dbReference type="SFLD" id="SFLDS00003">
    <property type="entry name" value="Haloacid_Dehalogenase"/>
    <property type="match status" value="1"/>
</dbReference>
<accession>G3MFL2</accession>
<evidence type="ECO:0000256" key="2">
    <source>
        <dbReference type="ARBA" id="ARBA00006171"/>
    </source>
</evidence>
<dbReference type="FunFam" id="1.10.150.240:FF:000001">
    <property type="entry name" value="Haloacid dehalogenase-like hydrolase domain"/>
    <property type="match status" value="2"/>
</dbReference>
<evidence type="ECO:0000256" key="3">
    <source>
        <dbReference type="ARBA" id="ARBA00022723"/>
    </source>
</evidence>
<dbReference type="SFLD" id="SFLDG01129">
    <property type="entry name" value="C1.5:_HAD__Beta-PGM__Phosphata"/>
    <property type="match status" value="1"/>
</dbReference>
<evidence type="ECO:0000256" key="8">
    <source>
        <dbReference type="ARBA" id="ARBA00083904"/>
    </source>
</evidence>
<organism evidence="9">
    <name type="scientific">Amblyomma maculatum</name>
    <name type="common">Gulf Coast tick</name>
    <dbReference type="NCBI Taxonomy" id="34609"/>
    <lineage>
        <taxon>Eukaryota</taxon>
        <taxon>Metazoa</taxon>
        <taxon>Ecdysozoa</taxon>
        <taxon>Arthropoda</taxon>
        <taxon>Chelicerata</taxon>
        <taxon>Arachnida</taxon>
        <taxon>Acari</taxon>
        <taxon>Parasitiformes</taxon>
        <taxon>Ixodida</taxon>
        <taxon>Ixodoidea</taxon>
        <taxon>Ixodidae</taxon>
        <taxon>Amblyomminae</taxon>
        <taxon>Amblyomma</taxon>
    </lineage>
</organism>
<dbReference type="InterPro" id="IPR023214">
    <property type="entry name" value="HAD_sf"/>
</dbReference>
<protein>
    <recommendedName>
        <fullName evidence="7">pseudouridine 5'-phosphatase</fullName>
        <ecNumber evidence="7">3.1.3.96</ecNumber>
    </recommendedName>
    <alternativeName>
        <fullName evidence="8">Pseudouridine-5'-monophosphatase</fullName>
    </alternativeName>
</protein>
<feature type="non-terminal residue" evidence="9">
    <location>
        <position position="374"/>
    </location>
</feature>
<dbReference type="EMBL" id="JO840663">
    <property type="protein sequence ID" value="AEO32280.1"/>
    <property type="molecule type" value="mRNA"/>
</dbReference>
<dbReference type="GO" id="GO:0046872">
    <property type="term" value="F:metal ion binding"/>
    <property type="evidence" value="ECO:0007669"/>
    <property type="project" value="UniProtKB-KW"/>
</dbReference>
<reference evidence="9" key="1">
    <citation type="journal article" date="2011" name="PLoS ONE">
        <title>A deep insight into the sialotranscriptome of the gulf coast tick, Amblyomma maculatum.</title>
        <authorList>
            <person name="Karim S."/>
            <person name="Singh P."/>
            <person name="Ribeiro J.M."/>
        </authorList>
    </citation>
    <scope>NUCLEOTIDE SEQUENCE</scope>
    <source>
        <tissue evidence="9">Salivary gland</tissue>
    </source>
</reference>
<dbReference type="SUPFAM" id="SSF56784">
    <property type="entry name" value="HAD-like"/>
    <property type="match status" value="2"/>
</dbReference>
<dbReference type="AlphaFoldDB" id="G3MFL2"/>